<dbReference type="Proteomes" id="UP000541558">
    <property type="component" value="Unassembled WGS sequence"/>
</dbReference>
<keyword evidence="9" id="KW-0812">Transmembrane</keyword>
<dbReference type="OrthoDB" id="1470350at2759"/>
<keyword evidence="9" id="KW-1133">Transmembrane helix</keyword>
<feature type="binding site" description="axial binding residue" evidence="7">
    <location>
        <position position="453"/>
    </location>
    <ligand>
        <name>heme</name>
        <dbReference type="ChEBI" id="CHEBI:30413"/>
    </ligand>
    <ligandPart>
        <name>Fe</name>
        <dbReference type="ChEBI" id="CHEBI:18248"/>
    </ligandPart>
</feature>
<sequence length="513" mass="57843">MGIINTLLYDGNAPRDRAFVIASGLLALAIGTGIYRIISRLYLHPLAKFPGPPLAAVTSYYLAYYDLVKRGGMVEQLGKLHEQYGPVVRYAPDKLHFSDPSAFDAIYRDIRFIKDARFYDPFNNQTSSFGQSDIQAAKKRGNLIRPFFSKRSILQFEHIIQQTVDRFVISLSKKFAANEVVNIYNGFLSVTMEVVTAYCYGESYHAIEDPNYRLPIISALKNSNILIFVIQHFRFLGPLLMGMPDWIENLLPDEATAFKKVIAKLDNQISTIMNDPAKVVAEHRTIFHHMLNPKEGGKQLTHLELRDEGATLLGAGTDTTSNTCNVGTFHILSNPGIEKRLREELREAWPNADEHMSLEKLEKLPYLTAIIHESLRLSHGVVSPLPRIVTEATEIAGHMVPENTVVSMSQTFVHLNPDIFPEPHVFNPERWFKEGSEDLYKSIVAFSKGPRMCIGINLAWAEAYLILANVFRKIDMHMVNTTKEDIKWTALLTPVFQGIVQVKIDGVKGVPES</sequence>
<keyword evidence="11" id="KW-1185">Reference proteome</keyword>
<dbReference type="SUPFAM" id="SSF48264">
    <property type="entry name" value="Cytochrome P450"/>
    <property type="match status" value="1"/>
</dbReference>
<dbReference type="EMBL" id="JAACJK010000117">
    <property type="protein sequence ID" value="KAF5329960.1"/>
    <property type="molecule type" value="Genomic_DNA"/>
</dbReference>
<dbReference type="GO" id="GO:0016705">
    <property type="term" value="F:oxidoreductase activity, acting on paired donors, with incorporation or reduction of molecular oxygen"/>
    <property type="evidence" value="ECO:0007669"/>
    <property type="project" value="InterPro"/>
</dbReference>
<evidence type="ECO:0000256" key="5">
    <source>
        <dbReference type="ARBA" id="ARBA00023002"/>
    </source>
</evidence>
<dbReference type="InterPro" id="IPR001128">
    <property type="entry name" value="Cyt_P450"/>
</dbReference>
<comment type="cofactor">
    <cofactor evidence="1 7">
        <name>heme</name>
        <dbReference type="ChEBI" id="CHEBI:30413"/>
    </cofactor>
</comment>
<evidence type="ECO:0000256" key="1">
    <source>
        <dbReference type="ARBA" id="ARBA00001971"/>
    </source>
</evidence>
<dbReference type="PROSITE" id="PS00086">
    <property type="entry name" value="CYTOCHROME_P450"/>
    <property type="match status" value="1"/>
</dbReference>
<dbReference type="PRINTS" id="PR00463">
    <property type="entry name" value="EP450I"/>
</dbReference>
<evidence type="ECO:0000256" key="2">
    <source>
        <dbReference type="ARBA" id="ARBA00005179"/>
    </source>
</evidence>
<evidence type="ECO:0000256" key="3">
    <source>
        <dbReference type="ARBA" id="ARBA00010617"/>
    </source>
</evidence>
<proteinExistence type="inferred from homology"/>
<accession>A0A8H5BUS1</accession>
<evidence type="ECO:0000256" key="8">
    <source>
        <dbReference type="RuleBase" id="RU000461"/>
    </source>
</evidence>
<comment type="caution">
    <text evidence="10">The sequence shown here is derived from an EMBL/GenBank/DDBJ whole genome shotgun (WGS) entry which is preliminary data.</text>
</comment>
<evidence type="ECO:0000256" key="4">
    <source>
        <dbReference type="ARBA" id="ARBA00022723"/>
    </source>
</evidence>
<evidence type="ECO:0000313" key="10">
    <source>
        <dbReference type="EMBL" id="KAF5329960.1"/>
    </source>
</evidence>
<evidence type="ECO:0008006" key="12">
    <source>
        <dbReference type="Google" id="ProtNLM"/>
    </source>
</evidence>
<comment type="similarity">
    <text evidence="3 8">Belongs to the cytochrome P450 family.</text>
</comment>
<dbReference type="InterPro" id="IPR050121">
    <property type="entry name" value="Cytochrome_P450_monoxygenase"/>
</dbReference>
<keyword evidence="9" id="KW-0472">Membrane</keyword>
<dbReference type="PRINTS" id="PR00385">
    <property type="entry name" value="P450"/>
</dbReference>
<name>A0A8H5BUS1_9AGAR</name>
<dbReference type="InterPro" id="IPR036396">
    <property type="entry name" value="Cyt_P450_sf"/>
</dbReference>
<evidence type="ECO:0000256" key="7">
    <source>
        <dbReference type="PIRSR" id="PIRSR602401-1"/>
    </source>
</evidence>
<dbReference type="CDD" id="cd11062">
    <property type="entry name" value="CYP58-like"/>
    <property type="match status" value="1"/>
</dbReference>
<gene>
    <name evidence="10" type="ORF">D9611_010488</name>
</gene>
<dbReference type="PANTHER" id="PTHR24305:SF157">
    <property type="entry name" value="N-ACETYLTRYPTOPHAN 6-HYDROXYLASE IVOC-RELATED"/>
    <property type="match status" value="1"/>
</dbReference>
<evidence type="ECO:0000256" key="6">
    <source>
        <dbReference type="ARBA" id="ARBA00023004"/>
    </source>
</evidence>
<keyword evidence="8" id="KW-0503">Monooxygenase</keyword>
<protein>
    <recommendedName>
        <fullName evidence="12">Cytochrome P450</fullName>
    </recommendedName>
</protein>
<dbReference type="AlphaFoldDB" id="A0A8H5BUS1"/>
<dbReference type="PANTHER" id="PTHR24305">
    <property type="entry name" value="CYTOCHROME P450"/>
    <property type="match status" value="1"/>
</dbReference>
<dbReference type="InterPro" id="IPR002401">
    <property type="entry name" value="Cyt_P450_E_grp-I"/>
</dbReference>
<comment type="pathway">
    <text evidence="2">Secondary metabolite biosynthesis.</text>
</comment>
<dbReference type="Gene3D" id="1.10.630.10">
    <property type="entry name" value="Cytochrome P450"/>
    <property type="match status" value="1"/>
</dbReference>
<reference evidence="10 11" key="1">
    <citation type="journal article" date="2020" name="ISME J.">
        <title>Uncovering the hidden diversity of litter-decomposition mechanisms in mushroom-forming fungi.</title>
        <authorList>
            <person name="Floudas D."/>
            <person name="Bentzer J."/>
            <person name="Ahren D."/>
            <person name="Johansson T."/>
            <person name="Persson P."/>
            <person name="Tunlid A."/>
        </authorList>
    </citation>
    <scope>NUCLEOTIDE SEQUENCE [LARGE SCALE GENOMIC DNA]</scope>
    <source>
        <strain evidence="10 11">CBS 175.51</strain>
    </source>
</reference>
<dbReference type="GO" id="GO:0005506">
    <property type="term" value="F:iron ion binding"/>
    <property type="evidence" value="ECO:0007669"/>
    <property type="project" value="InterPro"/>
</dbReference>
<evidence type="ECO:0000313" key="11">
    <source>
        <dbReference type="Proteomes" id="UP000541558"/>
    </source>
</evidence>
<organism evidence="10 11">
    <name type="scientific">Ephemerocybe angulata</name>
    <dbReference type="NCBI Taxonomy" id="980116"/>
    <lineage>
        <taxon>Eukaryota</taxon>
        <taxon>Fungi</taxon>
        <taxon>Dikarya</taxon>
        <taxon>Basidiomycota</taxon>
        <taxon>Agaricomycotina</taxon>
        <taxon>Agaricomycetes</taxon>
        <taxon>Agaricomycetidae</taxon>
        <taxon>Agaricales</taxon>
        <taxon>Agaricineae</taxon>
        <taxon>Psathyrellaceae</taxon>
        <taxon>Ephemerocybe</taxon>
    </lineage>
</organism>
<feature type="transmembrane region" description="Helical" evidence="9">
    <location>
        <begin position="18"/>
        <end position="38"/>
    </location>
</feature>
<keyword evidence="4 7" id="KW-0479">Metal-binding</keyword>
<dbReference type="InterPro" id="IPR017972">
    <property type="entry name" value="Cyt_P450_CS"/>
</dbReference>
<dbReference type="Pfam" id="PF00067">
    <property type="entry name" value="p450"/>
    <property type="match status" value="1"/>
</dbReference>
<keyword evidence="7 8" id="KW-0349">Heme</keyword>
<dbReference type="GO" id="GO:0004497">
    <property type="term" value="F:monooxygenase activity"/>
    <property type="evidence" value="ECO:0007669"/>
    <property type="project" value="UniProtKB-KW"/>
</dbReference>
<evidence type="ECO:0000256" key="9">
    <source>
        <dbReference type="SAM" id="Phobius"/>
    </source>
</evidence>
<dbReference type="GO" id="GO:0020037">
    <property type="term" value="F:heme binding"/>
    <property type="evidence" value="ECO:0007669"/>
    <property type="project" value="InterPro"/>
</dbReference>
<keyword evidence="5 8" id="KW-0560">Oxidoreductase</keyword>
<keyword evidence="6 7" id="KW-0408">Iron</keyword>